<proteinExistence type="predicted"/>
<keyword evidence="1" id="KW-0732">Signal</keyword>
<organism evidence="2 3">
    <name type="scientific">Candidatus Magnetobacterium casense</name>
    <dbReference type="NCBI Taxonomy" id="1455061"/>
    <lineage>
        <taxon>Bacteria</taxon>
        <taxon>Pseudomonadati</taxon>
        <taxon>Nitrospirota</taxon>
        <taxon>Thermodesulfovibrionia</taxon>
        <taxon>Thermodesulfovibrionales</taxon>
        <taxon>Candidatus Magnetobacteriaceae</taxon>
        <taxon>Candidatus Magnetobacterium</taxon>
    </lineage>
</organism>
<name>A0ABS6S4S4_9BACT</name>
<feature type="chain" id="PRO_5046504223" description="Secreted protein" evidence="1">
    <location>
        <begin position="18"/>
        <end position="75"/>
    </location>
</feature>
<dbReference type="EMBL" id="JABXWD010000715">
    <property type="protein sequence ID" value="MBV6343645.1"/>
    <property type="molecule type" value="Genomic_DNA"/>
</dbReference>
<gene>
    <name evidence="2" type="ORF">HWQ67_18925</name>
</gene>
<evidence type="ECO:0000256" key="1">
    <source>
        <dbReference type="SAM" id="SignalP"/>
    </source>
</evidence>
<reference evidence="2 3" key="1">
    <citation type="journal article" date="2020" name="J Geophys Res Biogeosci">
        <title>Magnetotaxis as an Adaptation to Enable Bacterial Shuttling of Microbial Sulfur and Sulfur Cycling Across Aquatic Oxic#Anoxic Interfaces.</title>
        <authorList>
            <person name="Li J."/>
            <person name="Liu P."/>
            <person name="Wang J."/>
            <person name="Roberts A.P."/>
            <person name="Pan Y."/>
        </authorList>
    </citation>
    <scope>NUCLEOTIDE SEQUENCE [LARGE SCALE GENOMIC DNA]</scope>
    <source>
        <strain evidence="2 3">MYR-1_YQ</strain>
    </source>
</reference>
<keyword evidence="3" id="KW-1185">Reference proteome</keyword>
<protein>
    <recommendedName>
        <fullName evidence="4">Secreted protein</fullName>
    </recommendedName>
</protein>
<dbReference type="Proteomes" id="UP001196980">
    <property type="component" value="Unassembled WGS sequence"/>
</dbReference>
<comment type="caution">
    <text evidence="2">The sequence shown here is derived from an EMBL/GenBank/DDBJ whole genome shotgun (WGS) entry which is preliminary data.</text>
</comment>
<accession>A0ABS6S4S4</accession>
<feature type="signal peptide" evidence="1">
    <location>
        <begin position="1"/>
        <end position="17"/>
    </location>
</feature>
<evidence type="ECO:0000313" key="3">
    <source>
        <dbReference type="Proteomes" id="UP001196980"/>
    </source>
</evidence>
<sequence>MTMVATPLRWISILVWAAISTYLQDEQVPTVNMSVVRVSDVSASHPVESEHPEITVGTIAEDSKTASLRVPPAVE</sequence>
<evidence type="ECO:0000313" key="2">
    <source>
        <dbReference type="EMBL" id="MBV6343645.1"/>
    </source>
</evidence>
<evidence type="ECO:0008006" key="4">
    <source>
        <dbReference type="Google" id="ProtNLM"/>
    </source>
</evidence>
<dbReference type="RefSeq" id="WP_218254262.1">
    <property type="nucleotide sequence ID" value="NZ_JABXWD010000715.1"/>
</dbReference>